<dbReference type="STRING" id="57577.A0A2K3KZ65"/>
<evidence type="ECO:0000256" key="14">
    <source>
        <dbReference type="ARBA" id="ARBA00023015"/>
    </source>
</evidence>
<dbReference type="Gene3D" id="3.30.420.10">
    <property type="entry name" value="Ribonuclease H-like superfamily/Ribonuclease H"/>
    <property type="match status" value="1"/>
</dbReference>
<keyword evidence="11" id="KW-0378">Hydrolase</keyword>
<evidence type="ECO:0000256" key="6">
    <source>
        <dbReference type="ARBA" id="ARBA00011757"/>
    </source>
</evidence>
<evidence type="ECO:0000313" key="19">
    <source>
        <dbReference type="Proteomes" id="UP000236291"/>
    </source>
</evidence>
<dbReference type="InterPro" id="IPR006941">
    <property type="entry name" value="RNase_CAF1"/>
</dbReference>
<evidence type="ECO:0000256" key="2">
    <source>
        <dbReference type="ARBA" id="ARBA00001968"/>
    </source>
</evidence>
<comment type="subunit">
    <text evidence="6">Component of the CCR4-NOT complex, at least composed of CRR4 and CAF1 proteins.</text>
</comment>
<dbReference type="InterPro" id="IPR012337">
    <property type="entry name" value="RNaseH-like_sf"/>
</dbReference>
<evidence type="ECO:0000256" key="13">
    <source>
        <dbReference type="ARBA" id="ARBA00022884"/>
    </source>
</evidence>
<evidence type="ECO:0000256" key="4">
    <source>
        <dbReference type="ARBA" id="ARBA00004496"/>
    </source>
</evidence>
<accession>A0A2K3KZ65</accession>
<organism evidence="18 19">
    <name type="scientific">Trifolium pratense</name>
    <name type="common">Red clover</name>
    <dbReference type="NCBI Taxonomy" id="57577"/>
    <lineage>
        <taxon>Eukaryota</taxon>
        <taxon>Viridiplantae</taxon>
        <taxon>Streptophyta</taxon>
        <taxon>Embryophyta</taxon>
        <taxon>Tracheophyta</taxon>
        <taxon>Spermatophyta</taxon>
        <taxon>Magnoliopsida</taxon>
        <taxon>eudicotyledons</taxon>
        <taxon>Gunneridae</taxon>
        <taxon>Pentapetalae</taxon>
        <taxon>rosids</taxon>
        <taxon>fabids</taxon>
        <taxon>Fabales</taxon>
        <taxon>Fabaceae</taxon>
        <taxon>Papilionoideae</taxon>
        <taxon>50 kb inversion clade</taxon>
        <taxon>NPAAA clade</taxon>
        <taxon>Hologalegina</taxon>
        <taxon>IRL clade</taxon>
        <taxon>Trifolieae</taxon>
        <taxon>Trifolium</taxon>
    </lineage>
</organism>
<dbReference type="SUPFAM" id="SSF53098">
    <property type="entry name" value="Ribonuclease H-like"/>
    <property type="match status" value="1"/>
</dbReference>
<evidence type="ECO:0000256" key="9">
    <source>
        <dbReference type="ARBA" id="ARBA00022722"/>
    </source>
</evidence>
<dbReference type="EMBL" id="ASHM01023514">
    <property type="protein sequence ID" value="PNX71584.1"/>
    <property type="molecule type" value="Genomic_DNA"/>
</dbReference>
<evidence type="ECO:0000256" key="8">
    <source>
        <dbReference type="ARBA" id="ARBA00022490"/>
    </source>
</evidence>
<keyword evidence="15" id="KW-0804">Transcription</keyword>
<dbReference type="GO" id="GO:0046872">
    <property type="term" value="F:metal ion binding"/>
    <property type="evidence" value="ECO:0007669"/>
    <property type="project" value="UniProtKB-KW"/>
</dbReference>
<dbReference type="Proteomes" id="UP000236291">
    <property type="component" value="Unassembled WGS sequence"/>
</dbReference>
<comment type="function">
    <text evidence="17">Ubiquitous transcription factor required for a diverse set of processes. It is a component of the CCR4 complex involved in the control of gene expression.</text>
</comment>
<evidence type="ECO:0000256" key="3">
    <source>
        <dbReference type="ARBA" id="ARBA00004123"/>
    </source>
</evidence>
<dbReference type="GO" id="GO:0003723">
    <property type="term" value="F:RNA binding"/>
    <property type="evidence" value="ECO:0007669"/>
    <property type="project" value="UniProtKB-KW"/>
</dbReference>
<dbReference type="PANTHER" id="PTHR10797">
    <property type="entry name" value="CCR4-NOT TRANSCRIPTION COMPLEX SUBUNIT"/>
    <property type="match status" value="1"/>
</dbReference>
<dbReference type="Pfam" id="PF04857">
    <property type="entry name" value="CAF1"/>
    <property type="match status" value="2"/>
</dbReference>
<evidence type="ECO:0000256" key="11">
    <source>
        <dbReference type="ARBA" id="ARBA00022801"/>
    </source>
</evidence>
<dbReference type="GO" id="GO:0004535">
    <property type="term" value="F:poly(A)-specific ribonuclease activity"/>
    <property type="evidence" value="ECO:0007669"/>
    <property type="project" value="UniProtKB-EC"/>
</dbReference>
<dbReference type="AlphaFoldDB" id="A0A2K3KZ65"/>
<gene>
    <name evidence="18" type="ORF">L195_g027464</name>
</gene>
<comment type="cofactor">
    <cofactor evidence="2">
        <name>a divalent metal cation</name>
        <dbReference type="ChEBI" id="CHEBI:60240"/>
    </cofactor>
</comment>
<evidence type="ECO:0000256" key="12">
    <source>
        <dbReference type="ARBA" id="ARBA00022839"/>
    </source>
</evidence>
<proteinExistence type="inferred from homology"/>
<evidence type="ECO:0000256" key="17">
    <source>
        <dbReference type="ARBA" id="ARBA00025148"/>
    </source>
</evidence>
<evidence type="ECO:0000256" key="16">
    <source>
        <dbReference type="ARBA" id="ARBA00023242"/>
    </source>
</evidence>
<evidence type="ECO:0000313" key="18">
    <source>
        <dbReference type="EMBL" id="PNX71584.1"/>
    </source>
</evidence>
<dbReference type="GO" id="GO:0005737">
    <property type="term" value="C:cytoplasm"/>
    <property type="evidence" value="ECO:0007669"/>
    <property type="project" value="UniProtKB-SubCell"/>
</dbReference>
<keyword evidence="10" id="KW-0479">Metal-binding</keyword>
<evidence type="ECO:0000256" key="10">
    <source>
        <dbReference type="ARBA" id="ARBA00022723"/>
    </source>
</evidence>
<dbReference type="GO" id="GO:0005634">
    <property type="term" value="C:nucleus"/>
    <property type="evidence" value="ECO:0007669"/>
    <property type="project" value="UniProtKB-SubCell"/>
</dbReference>
<dbReference type="InterPro" id="IPR039637">
    <property type="entry name" value="CNOT7/CNOT8/Pop2"/>
</dbReference>
<comment type="caution">
    <text evidence="18">The sequence shown here is derived from an EMBL/GenBank/DDBJ whole genome shotgun (WGS) entry which is preliminary data.</text>
</comment>
<keyword evidence="13" id="KW-0694">RNA-binding</keyword>
<dbReference type="GO" id="GO:0030014">
    <property type="term" value="C:CCR4-NOT complex"/>
    <property type="evidence" value="ECO:0007669"/>
    <property type="project" value="InterPro"/>
</dbReference>
<keyword evidence="8" id="KW-0963">Cytoplasm</keyword>
<reference evidence="18 19" key="1">
    <citation type="journal article" date="2014" name="Am. J. Bot.">
        <title>Genome assembly and annotation for red clover (Trifolium pratense; Fabaceae).</title>
        <authorList>
            <person name="Istvanek J."/>
            <person name="Jaros M."/>
            <person name="Krenek A."/>
            <person name="Repkova J."/>
        </authorList>
    </citation>
    <scope>NUCLEOTIDE SEQUENCE [LARGE SCALE GENOMIC DNA]</scope>
    <source>
        <strain evidence="19">cv. Tatra</strain>
        <tissue evidence="18">Young leaves</tissue>
    </source>
</reference>
<evidence type="ECO:0000256" key="15">
    <source>
        <dbReference type="ARBA" id="ARBA00023163"/>
    </source>
</evidence>
<comment type="catalytic activity">
    <reaction evidence="1">
        <text>Exonucleolytic cleavage of poly(A) to 5'-AMP.</text>
        <dbReference type="EC" id="3.1.13.4"/>
    </reaction>
</comment>
<keyword evidence="16" id="KW-0539">Nucleus</keyword>
<keyword evidence="12" id="KW-0269">Exonuclease</keyword>
<keyword evidence="9" id="KW-0540">Nuclease</keyword>
<comment type="subcellular location">
    <subcellularLocation>
        <location evidence="4">Cytoplasm</location>
    </subcellularLocation>
    <subcellularLocation>
        <location evidence="3">Nucleus</location>
    </subcellularLocation>
</comment>
<dbReference type="InterPro" id="IPR036397">
    <property type="entry name" value="RNaseH_sf"/>
</dbReference>
<evidence type="ECO:0000256" key="7">
    <source>
        <dbReference type="ARBA" id="ARBA00012161"/>
    </source>
</evidence>
<dbReference type="EC" id="3.1.13.4" evidence="7"/>
<comment type="similarity">
    <text evidence="5">Belongs to the CAF1 family.</text>
</comment>
<evidence type="ECO:0000256" key="1">
    <source>
        <dbReference type="ARBA" id="ARBA00001663"/>
    </source>
</evidence>
<reference evidence="18 19" key="2">
    <citation type="journal article" date="2017" name="Front. Plant Sci.">
        <title>Gene Classification and Mining of Molecular Markers Useful in Red Clover (Trifolium pratense) Breeding.</title>
        <authorList>
            <person name="Istvanek J."/>
            <person name="Dluhosova J."/>
            <person name="Dluhos P."/>
            <person name="Patkova L."/>
            <person name="Nedelnik J."/>
            <person name="Repkova J."/>
        </authorList>
    </citation>
    <scope>NUCLEOTIDE SEQUENCE [LARGE SCALE GENOMIC DNA]</scope>
    <source>
        <strain evidence="19">cv. Tatra</strain>
        <tissue evidence="18">Young leaves</tissue>
    </source>
</reference>
<keyword evidence="14" id="KW-0805">Transcription regulation</keyword>
<name>A0A2K3KZ65_TRIPR</name>
<protein>
    <recommendedName>
        <fullName evidence="7">poly(A)-specific ribonuclease</fullName>
        <ecNumber evidence="7">3.1.13.4</ecNumber>
    </recommendedName>
</protein>
<evidence type="ECO:0000256" key="5">
    <source>
        <dbReference type="ARBA" id="ARBA00008372"/>
    </source>
</evidence>
<sequence length="321" mass="36619">MKEDPSSKSIIIREVWANNLEDEFNLIRQLIGNGKYNFISMDTEFPGFIYSPKVDYLHLKPSDNYDCLKANVDALKLVQLGLTLSDASGNLPDLGTNNRYIWQFNFRDFDVERDLHDRKSIDMLHRQGFDFKRNVSHGVDSFCFSELMLRSGLVFNSSITWVTFHSTYDFGYLVKILRRSHLPTSLEKFLSNVRELFGSNVYDMKYIMQYSNALVGGLEGIANTLHVNRVVGKAHQAGSDSLLTWQTFQKMVKTYFPNNEVQKYAGVIFGLEVASCLEVDISGSRCPAVVNHKVTRCFRSHPSISDRSVHIASIQNQSKSI</sequence>